<dbReference type="GO" id="GO:0005829">
    <property type="term" value="C:cytosol"/>
    <property type="evidence" value="ECO:0007669"/>
    <property type="project" value="TreeGrafter"/>
</dbReference>
<dbReference type="GO" id="GO:0000224">
    <property type="term" value="F:peptide-N4-(N-acetyl-beta-glucosaminyl)asparagine amidase activity"/>
    <property type="evidence" value="ECO:0007669"/>
    <property type="project" value="TreeGrafter"/>
</dbReference>
<feature type="non-terminal residue" evidence="2">
    <location>
        <position position="1"/>
    </location>
</feature>
<gene>
    <name evidence="2" type="ORF">LEA_19483</name>
</gene>
<organism evidence="2">
    <name type="scientific">human gut metagenome</name>
    <dbReference type="NCBI Taxonomy" id="408170"/>
    <lineage>
        <taxon>unclassified sequences</taxon>
        <taxon>metagenomes</taxon>
        <taxon>organismal metagenomes</taxon>
    </lineage>
</organism>
<dbReference type="PANTHER" id="PTHR12143">
    <property type="entry name" value="PEPTIDE N-GLYCANASE PNGASE -RELATED"/>
    <property type="match status" value="1"/>
</dbReference>
<reference evidence="2" key="1">
    <citation type="journal article" date="2013" name="Environ. Microbiol.">
        <title>Microbiota from the distal guts of lean and obese adolescents exhibit partial functional redundancy besides clear differences in community structure.</title>
        <authorList>
            <person name="Ferrer M."/>
            <person name="Ruiz A."/>
            <person name="Lanza F."/>
            <person name="Haange S.B."/>
            <person name="Oberbach A."/>
            <person name="Till H."/>
            <person name="Bargiela R."/>
            <person name="Campoy C."/>
            <person name="Segura M.T."/>
            <person name="Richter M."/>
            <person name="von Bergen M."/>
            <person name="Seifert J."/>
            <person name="Suarez A."/>
        </authorList>
    </citation>
    <scope>NUCLEOTIDE SEQUENCE</scope>
</reference>
<protein>
    <submittedName>
        <fullName evidence="2">Protein containing Glycosyl hydrolase 92 domain protein</fullName>
    </submittedName>
</protein>
<sequence length="104" mass="11727">DDCGQMSAWYIFACMGFYPVAPSSNVYSIGSPCVKAMKLKLSNGKMIEMIADNWSSRNIYVKELYVNGKKHTSSYLKYDDVCNGVKLRFVMSGKPNYKRGLDSN</sequence>
<dbReference type="InterPro" id="IPR012939">
    <property type="entry name" value="Glyco_hydro_92"/>
</dbReference>
<dbReference type="Pfam" id="PF07971">
    <property type="entry name" value="Glyco_hydro_92"/>
    <property type="match status" value="1"/>
</dbReference>
<name>K1S0I0_9ZZZZ</name>
<feature type="domain" description="Glycosyl hydrolase family 92" evidence="1">
    <location>
        <begin position="1"/>
        <end position="92"/>
    </location>
</feature>
<proteinExistence type="predicted"/>
<dbReference type="InterPro" id="IPR050883">
    <property type="entry name" value="PNGase"/>
</dbReference>
<keyword evidence="2" id="KW-0378">Hydrolase</keyword>
<dbReference type="AlphaFoldDB" id="K1S0I0"/>
<evidence type="ECO:0000259" key="1">
    <source>
        <dbReference type="Pfam" id="PF07971"/>
    </source>
</evidence>
<dbReference type="EMBL" id="AJWY01013397">
    <property type="protein sequence ID" value="EKC47230.1"/>
    <property type="molecule type" value="Genomic_DNA"/>
</dbReference>
<dbReference type="Gene3D" id="3.30.2080.10">
    <property type="entry name" value="GH92 mannosidase domain"/>
    <property type="match status" value="1"/>
</dbReference>
<evidence type="ECO:0000313" key="2">
    <source>
        <dbReference type="EMBL" id="EKC47230.1"/>
    </source>
</evidence>
<dbReference type="PANTHER" id="PTHR12143:SF39">
    <property type="entry name" value="SECRETED PROTEIN"/>
    <property type="match status" value="1"/>
</dbReference>
<dbReference type="GO" id="GO:0006516">
    <property type="term" value="P:glycoprotein catabolic process"/>
    <property type="evidence" value="ECO:0007669"/>
    <property type="project" value="TreeGrafter"/>
</dbReference>
<accession>K1S0I0</accession>
<comment type="caution">
    <text evidence="2">The sequence shown here is derived from an EMBL/GenBank/DDBJ whole genome shotgun (WGS) entry which is preliminary data.</text>
</comment>